<name>A0A6J8DVL1_MYTCO</name>
<dbReference type="AlphaFoldDB" id="A0A6J8DVL1"/>
<keyword evidence="2" id="KW-1185">Reference proteome</keyword>
<organism evidence="1 2">
    <name type="scientific">Mytilus coruscus</name>
    <name type="common">Sea mussel</name>
    <dbReference type="NCBI Taxonomy" id="42192"/>
    <lineage>
        <taxon>Eukaryota</taxon>
        <taxon>Metazoa</taxon>
        <taxon>Spiralia</taxon>
        <taxon>Lophotrochozoa</taxon>
        <taxon>Mollusca</taxon>
        <taxon>Bivalvia</taxon>
        <taxon>Autobranchia</taxon>
        <taxon>Pteriomorphia</taxon>
        <taxon>Mytilida</taxon>
        <taxon>Mytiloidea</taxon>
        <taxon>Mytilidae</taxon>
        <taxon>Mytilinae</taxon>
        <taxon>Mytilus</taxon>
    </lineage>
</organism>
<dbReference type="EMBL" id="CACVKT020008080">
    <property type="protein sequence ID" value="CAC5412669.1"/>
    <property type="molecule type" value="Genomic_DNA"/>
</dbReference>
<sequence length="201" mass="23548">MMNGMDQTGSDIAKLELEKLKQFNTYEEEDWKRQLDGVKDELLNLGCRQSKLDPALFILTVKGSVQGIFCCHVDEFLHAGNEEFEKLMEKLRKRFIPGKIEKEDFRYIGFMIKQNNEGIQLDHSIYMEKLDHQHIEPRRAIQKLKQLTQEEQKDYRRMVGQLNWEVQGSRPDLAFELVDLSTKLKSALVCDLLRAIKTLES</sequence>
<reference evidence="1 2" key="1">
    <citation type="submission" date="2020-06" db="EMBL/GenBank/DDBJ databases">
        <authorList>
            <person name="Li R."/>
            <person name="Bekaert M."/>
        </authorList>
    </citation>
    <scope>NUCLEOTIDE SEQUENCE [LARGE SCALE GENOMIC DNA]</scope>
    <source>
        <strain evidence="2">wild</strain>
    </source>
</reference>
<protein>
    <recommendedName>
        <fullName evidence="3">Reverse transcriptase Ty1/copia-type domain-containing protein</fullName>
    </recommendedName>
</protein>
<dbReference type="OrthoDB" id="430476at2759"/>
<proteinExistence type="predicted"/>
<evidence type="ECO:0000313" key="1">
    <source>
        <dbReference type="EMBL" id="CAC5412669.1"/>
    </source>
</evidence>
<gene>
    <name evidence="1" type="ORF">MCOR_45658</name>
</gene>
<accession>A0A6J8DVL1</accession>
<evidence type="ECO:0008006" key="3">
    <source>
        <dbReference type="Google" id="ProtNLM"/>
    </source>
</evidence>
<dbReference type="Proteomes" id="UP000507470">
    <property type="component" value="Unassembled WGS sequence"/>
</dbReference>
<evidence type="ECO:0000313" key="2">
    <source>
        <dbReference type="Proteomes" id="UP000507470"/>
    </source>
</evidence>